<evidence type="ECO:0000313" key="3">
    <source>
        <dbReference type="Proteomes" id="UP000007264"/>
    </source>
</evidence>
<evidence type="ECO:0000313" key="2">
    <source>
        <dbReference type="EMBL" id="EIE18642.1"/>
    </source>
</evidence>
<evidence type="ECO:0000256" key="1">
    <source>
        <dbReference type="SAM" id="MobiDB-lite"/>
    </source>
</evidence>
<gene>
    <name evidence="2" type="ORF">COCSUDRAFT_59951</name>
</gene>
<keyword evidence="3" id="KW-1185">Reference proteome</keyword>
<name>I0YJS3_COCSC</name>
<proteinExistence type="predicted"/>
<accession>I0YJS3</accession>
<dbReference type="GeneID" id="17036744"/>
<feature type="region of interest" description="Disordered" evidence="1">
    <location>
        <begin position="1"/>
        <end position="25"/>
    </location>
</feature>
<protein>
    <recommendedName>
        <fullName evidence="4">ARM repeat-containing protein</fullName>
    </recommendedName>
</protein>
<dbReference type="KEGG" id="csl:COCSUDRAFT_59951"/>
<dbReference type="OrthoDB" id="10481398at2759"/>
<comment type="caution">
    <text evidence="2">The sequence shown here is derived from an EMBL/GenBank/DDBJ whole genome shotgun (WGS) entry which is preliminary data.</text>
</comment>
<dbReference type="RefSeq" id="XP_005643186.1">
    <property type="nucleotide sequence ID" value="XM_005643129.1"/>
</dbReference>
<dbReference type="Proteomes" id="UP000007264">
    <property type="component" value="Unassembled WGS sequence"/>
</dbReference>
<dbReference type="EMBL" id="AGSI01000022">
    <property type="protein sequence ID" value="EIE18642.1"/>
    <property type="molecule type" value="Genomic_DNA"/>
</dbReference>
<reference evidence="2 3" key="1">
    <citation type="journal article" date="2012" name="Genome Biol.">
        <title>The genome of the polar eukaryotic microalga coccomyxa subellipsoidea reveals traits of cold adaptation.</title>
        <authorList>
            <person name="Blanc G."/>
            <person name="Agarkova I."/>
            <person name="Grimwood J."/>
            <person name="Kuo A."/>
            <person name="Brueggeman A."/>
            <person name="Dunigan D."/>
            <person name="Gurnon J."/>
            <person name="Ladunga I."/>
            <person name="Lindquist E."/>
            <person name="Lucas S."/>
            <person name="Pangilinan J."/>
            <person name="Proschold T."/>
            <person name="Salamov A."/>
            <person name="Schmutz J."/>
            <person name="Weeks D."/>
            <person name="Yamada T."/>
            <person name="Claverie J.M."/>
            <person name="Grigoriev I."/>
            <person name="Van Etten J."/>
            <person name="Lomsadze A."/>
            <person name="Borodovsky M."/>
        </authorList>
    </citation>
    <scope>NUCLEOTIDE SEQUENCE [LARGE SCALE GENOMIC DNA]</scope>
    <source>
        <strain evidence="2 3">C-169</strain>
    </source>
</reference>
<organism evidence="2 3">
    <name type="scientific">Coccomyxa subellipsoidea (strain C-169)</name>
    <name type="common">Green microalga</name>
    <dbReference type="NCBI Taxonomy" id="574566"/>
    <lineage>
        <taxon>Eukaryota</taxon>
        <taxon>Viridiplantae</taxon>
        <taxon>Chlorophyta</taxon>
        <taxon>core chlorophytes</taxon>
        <taxon>Trebouxiophyceae</taxon>
        <taxon>Trebouxiophyceae incertae sedis</taxon>
        <taxon>Coccomyxaceae</taxon>
        <taxon>Coccomyxa</taxon>
        <taxon>Coccomyxa subellipsoidea</taxon>
    </lineage>
</organism>
<evidence type="ECO:0008006" key="4">
    <source>
        <dbReference type="Google" id="ProtNLM"/>
    </source>
</evidence>
<sequence>MADGNIDDEAHSCLPPEGSAGETPSAVLSWAPTSESQESIGALHRVYNDFEKICSGFWAANMIRTVDNGDMRCPENTMRVFARSHVTHCVGRITEAIVLDKGRPDVAAAVMMQLLEDGDADVAANMASAPVKRGKPAASFRVFDLMMREGESAAAADVLFHIVREGDAPVVADLLTALVMLGELKHARDVAALLIARGRHGAELAEALGWMIRVGEAAAVAEIVAAVVKAGGLVLACDPPVAAVVLGGAAPGQSPVLELIRMGHVDVVAKICGEVICQKRLDLVCGCFEALADSGRPDAVTEVVQILAMLHRPAVIAQIVAELVGRQRLDLAASCLAALLHGELLWAAAATEDHMAAARVELELSRRGLEAQMVHTSMLLIRGGKVEEWAAIAGELLRMGETAAVAERVAALMDVIGPYLTSSAVAFLAHRTSARAVAQLLLELWASGRNHAASELLAAVANRSPKIARNAVILMGQAPSVAAILVRLAGTGHTDAVVRINRAVRAIGRSTNRHSMTTV</sequence>
<dbReference type="AlphaFoldDB" id="I0YJS3"/>